<dbReference type="AlphaFoldDB" id="A0A5C6UM33"/>
<dbReference type="Gene3D" id="2.30.40.10">
    <property type="entry name" value="Urease, subunit C, domain 1"/>
    <property type="match status" value="1"/>
</dbReference>
<protein>
    <submittedName>
        <fullName evidence="3">Amidohydrolase family protein</fullName>
    </submittedName>
</protein>
<dbReference type="InterPro" id="IPR011059">
    <property type="entry name" value="Metal-dep_hydrolase_composite"/>
</dbReference>
<dbReference type="InterPro" id="IPR032466">
    <property type="entry name" value="Metal_Hydrolase"/>
</dbReference>
<sequence>MRSVFATLLGLVAVCGIASEPTAAQTPEPTSVLLRPAQVFDGLDPHPHPGWQVLVTGNTIVAVGPALDVPLGAQTIDLPGQTLIPGMIEGHGHLFLHPYNEAAWDDQVLKELLALRTARAVVAANATLQAGFTTVRDLGTEGAGYADVGLRQAIDRGIVPGPRILAATRAIVAKGAYGPKGFEPGVVVPLGAEEASGVESIVAAVRSQIAAGADVVKLYGDYRWGAGEPSRPTFSQAEMTAAVQTAHDAGRTVAVHASTAEGMRRAIIAGADTIEHGYGGTPEIFRMMHDQGTVLCPTLAAGDAIARYGGWTGDDPAPASVQISRKAFADALAAKVLMCVGGDVGVFPHGENAREIELMVAAGMPASDAMVAVTSGNARAFHLTDRGMVKPGLLADLVGLEGDPFRDVTATRRVHFVMKDGVVIVAPN</sequence>
<gene>
    <name evidence="3" type="ORF">FSZ31_00010</name>
</gene>
<accession>A0A5C6UM33</accession>
<evidence type="ECO:0000256" key="1">
    <source>
        <dbReference type="SAM" id="SignalP"/>
    </source>
</evidence>
<dbReference type="SUPFAM" id="SSF51556">
    <property type="entry name" value="Metallo-dependent hydrolases"/>
    <property type="match status" value="1"/>
</dbReference>
<keyword evidence="4" id="KW-1185">Reference proteome</keyword>
<evidence type="ECO:0000259" key="2">
    <source>
        <dbReference type="Pfam" id="PF01979"/>
    </source>
</evidence>
<dbReference type="SUPFAM" id="SSF51338">
    <property type="entry name" value="Composite domain of metallo-dependent hydrolases"/>
    <property type="match status" value="1"/>
</dbReference>
<feature type="signal peptide" evidence="1">
    <location>
        <begin position="1"/>
        <end position="23"/>
    </location>
</feature>
<name>A0A5C6UM33_9SPHN</name>
<organism evidence="3 4">
    <name type="scientific">Flavisphingopyxis soli</name>
    <dbReference type="NCBI Taxonomy" id="2601267"/>
    <lineage>
        <taxon>Bacteria</taxon>
        <taxon>Pseudomonadati</taxon>
        <taxon>Pseudomonadota</taxon>
        <taxon>Alphaproteobacteria</taxon>
        <taxon>Sphingomonadales</taxon>
        <taxon>Sphingopyxidaceae</taxon>
        <taxon>Flavisphingopyxis</taxon>
    </lineage>
</organism>
<dbReference type="EMBL" id="VOPY01000001">
    <property type="protein sequence ID" value="TXC73201.1"/>
    <property type="molecule type" value="Genomic_DNA"/>
</dbReference>
<dbReference type="CDD" id="cd01299">
    <property type="entry name" value="Met_dep_hydrolase_A"/>
    <property type="match status" value="1"/>
</dbReference>
<proteinExistence type="predicted"/>
<dbReference type="Pfam" id="PF01979">
    <property type="entry name" value="Amidohydro_1"/>
    <property type="match status" value="1"/>
</dbReference>
<dbReference type="GO" id="GO:0016810">
    <property type="term" value="F:hydrolase activity, acting on carbon-nitrogen (but not peptide) bonds"/>
    <property type="evidence" value="ECO:0007669"/>
    <property type="project" value="InterPro"/>
</dbReference>
<evidence type="ECO:0000313" key="3">
    <source>
        <dbReference type="EMBL" id="TXC73201.1"/>
    </source>
</evidence>
<feature type="domain" description="Amidohydrolase-related" evidence="2">
    <location>
        <begin position="82"/>
        <end position="423"/>
    </location>
</feature>
<keyword evidence="3" id="KW-0378">Hydrolase</keyword>
<keyword evidence="1" id="KW-0732">Signal</keyword>
<dbReference type="Gene3D" id="3.20.20.140">
    <property type="entry name" value="Metal-dependent hydrolases"/>
    <property type="match status" value="1"/>
</dbReference>
<dbReference type="InterPro" id="IPR006680">
    <property type="entry name" value="Amidohydro-rel"/>
</dbReference>
<reference evidence="3 4" key="1">
    <citation type="submission" date="2019-08" db="EMBL/GenBank/DDBJ databases">
        <title>Sphingorhabdus soil sp. nov., isolated from arctic soil.</title>
        <authorList>
            <person name="Liu Y."/>
        </authorList>
    </citation>
    <scope>NUCLEOTIDE SEQUENCE [LARGE SCALE GENOMIC DNA]</scope>
    <source>
        <strain evidence="3 4">D-2Q-5-6</strain>
    </source>
</reference>
<dbReference type="InterPro" id="IPR051781">
    <property type="entry name" value="Metallo-dep_Hydrolase"/>
</dbReference>
<dbReference type="PANTHER" id="PTHR43135:SF3">
    <property type="entry name" value="ALPHA-D-RIBOSE 1-METHYLPHOSPHONATE 5-TRIPHOSPHATE DIPHOSPHATASE"/>
    <property type="match status" value="1"/>
</dbReference>
<comment type="caution">
    <text evidence="3">The sequence shown here is derived from an EMBL/GenBank/DDBJ whole genome shotgun (WGS) entry which is preliminary data.</text>
</comment>
<dbReference type="OrthoDB" id="8098664at2"/>
<dbReference type="InterPro" id="IPR057744">
    <property type="entry name" value="OTAase-like"/>
</dbReference>
<feature type="chain" id="PRO_5022676498" evidence="1">
    <location>
        <begin position="24"/>
        <end position="428"/>
    </location>
</feature>
<evidence type="ECO:0000313" key="4">
    <source>
        <dbReference type="Proteomes" id="UP000321129"/>
    </source>
</evidence>
<dbReference type="PANTHER" id="PTHR43135">
    <property type="entry name" value="ALPHA-D-RIBOSE 1-METHYLPHOSPHONATE 5-TRIPHOSPHATE DIPHOSPHATASE"/>
    <property type="match status" value="1"/>
</dbReference>
<dbReference type="RefSeq" id="WP_147121040.1">
    <property type="nucleotide sequence ID" value="NZ_VOPY01000001.1"/>
</dbReference>
<dbReference type="Proteomes" id="UP000321129">
    <property type="component" value="Unassembled WGS sequence"/>
</dbReference>